<dbReference type="GO" id="GO:0008374">
    <property type="term" value="F:O-acyltransferase activity"/>
    <property type="evidence" value="ECO:0007669"/>
    <property type="project" value="InterPro"/>
</dbReference>
<evidence type="ECO:0000256" key="5">
    <source>
        <dbReference type="ARBA" id="ARBA00022989"/>
    </source>
</evidence>
<feature type="transmembrane region" description="Helical" evidence="7">
    <location>
        <begin position="174"/>
        <end position="197"/>
    </location>
</feature>
<reference evidence="9 10" key="1">
    <citation type="submission" date="2019-08" db="EMBL/GenBank/DDBJ databases">
        <title>Deep-cultivation of Planctomycetes and their phenomic and genomic characterization uncovers novel biology.</title>
        <authorList>
            <person name="Wiegand S."/>
            <person name="Jogler M."/>
            <person name="Boedeker C."/>
            <person name="Pinto D."/>
            <person name="Vollmers J."/>
            <person name="Rivas-Marin E."/>
            <person name="Kohn T."/>
            <person name="Peeters S.H."/>
            <person name="Heuer A."/>
            <person name="Rast P."/>
            <person name="Oberbeckmann S."/>
            <person name="Bunk B."/>
            <person name="Jeske O."/>
            <person name="Meyerdierks A."/>
            <person name="Storesund J.E."/>
            <person name="Kallscheuer N."/>
            <person name="Luecker S."/>
            <person name="Lage O.M."/>
            <person name="Pohl T."/>
            <person name="Merkel B.J."/>
            <person name="Hornburger P."/>
            <person name="Mueller R.-W."/>
            <person name="Bruemmer F."/>
            <person name="Labrenz M."/>
            <person name="Spormann A.M."/>
            <person name="Op den Camp H."/>
            <person name="Overmann J."/>
            <person name="Amann R."/>
            <person name="Jetten M.S.M."/>
            <person name="Mascher T."/>
            <person name="Medema M.H."/>
            <person name="Devos D.P."/>
            <person name="Kaster A.-K."/>
            <person name="Ovreas L."/>
            <person name="Rohde M."/>
            <person name="Galperin M.Y."/>
            <person name="Jogler C."/>
        </authorList>
    </citation>
    <scope>NUCLEOTIDE SEQUENCE [LARGE SCALE GENOMIC DNA]</scope>
    <source>
        <strain evidence="9 10">FC18</strain>
    </source>
</reference>
<dbReference type="InterPro" id="IPR044851">
    <property type="entry name" value="Wax_synthase"/>
</dbReference>
<dbReference type="AlphaFoldDB" id="A0A5B9PMJ3"/>
<proteinExistence type="predicted"/>
<dbReference type="GO" id="GO:0016020">
    <property type="term" value="C:membrane"/>
    <property type="evidence" value="ECO:0007669"/>
    <property type="project" value="UniProtKB-SubCell"/>
</dbReference>
<keyword evidence="10" id="KW-1185">Reference proteome</keyword>
<feature type="transmembrane region" description="Helical" evidence="7">
    <location>
        <begin position="315"/>
        <end position="333"/>
    </location>
</feature>
<accession>A0A5B9PMJ3</accession>
<evidence type="ECO:0000259" key="8">
    <source>
        <dbReference type="Pfam" id="PF13813"/>
    </source>
</evidence>
<feature type="domain" description="Wax synthase" evidence="8">
    <location>
        <begin position="208"/>
        <end position="277"/>
    </location>
</feature>
<protein>
    <recommendedName>
        <fullName evidence="8">Wax synthase domain-containing protein</fullName>
    </recommendedName>
</protein>
<dbReference type="Pfam" id="PF13813">
    <property type="entry name" value="MBOAT_2"/>
    <property type="match status" value="1"/>
</dbReference>
<keyword evidence="3" id="KW-0808">Transferase</keyword>
<keyword evidence="5 7" id="KW-1133">Transmembrane helix</keyword>
<evidence type="ECO:0000256" key="4">
    <source>
        <dbReference type="ARBA" id="ARBA00022692"/>
    </source>
</evidence>
<evidence type="ECO:0000256" key="3">
    <source>
        <dbReference type="ARBA" id="ARBA00022679"/>
    </source>
</evidence>
<dbReference type="InterPro" id="IPR032805">
    <property type="entry name" value="Wax_synthase_dom"/>
</dbReference>
<comment type="subcellular location">
    <subcellularLocation>
        <location evidence="1">Membrane</location>
        <topology evidence="1">Multi-pass membrane protein</topology>
    </subcellularLocation>
</comment>
<dbReference type="PANTHER" id="PTHR31595:SF57">
    <property type="entry name" value="OS04G0481900 PROTEIN"/>
    <property type="match status" value="1"/>
</dbReference>
<dbReference type="OrthoDB" id="213907at2"/>
<sequence>MNLCALLLSHASGYHFHNPGLIVGVMLLIGVIPFVGYAIVGIRSLRMARMLAWLLTIASVASVERLLIDEPAGLRMVLIIVALLWAMKAVVGVESLNRKPSLPLGNWLAFVLLWFGMRPKLFMKFSNQPRTDWGTYVLRGVNRIGLGVALIAIAIFLVFEWIGKDSSVVPFWRLWVATAFLMPGLSLLMHFGLFNLLVGFWRRFSINCTPLFRAPLLSTSLTEFWGKRWNLAFSEMTAVSVFRPIKARLRNSEIGVHVATASAFLFSGLLHELAISVPVQAGFGLPLLYFLLHGIGMVAENMFDRFGIEILNRPWIGSLWTWAWVMIPIPILFHRPFLEGCVWPLIGIGVR</sequence>
<dbReference type="KEGG" id="mff:MFFC18_34340"/>
<comment type="pathway">
    <text evidence="2">Secondary metabolite biosynthesis.</text>
</comment>
<feature type="transmembrane region" description="Helical" evidence="7">
    <location>
        <begin position="283"/>
        <end position="303"/>
    </location>
</feature>
<feature type="transmembrane region" description="Helical" evidence="7">
    <location>
        <begin position="104"/>
        <end position="123"/>
    </location>
</feature>
<name>A0A5B9PMJ3_9BACT</name>
<evidence type="ECO:0000256" key="2">
    <source>
        <dbReference type="ARBA" id="ARBA00005179"/>
    </source>
</evidence>
<dbReference type="GO" id="GO:0006629">
    <property type="term" value="P:lipid metabolic process"/>
    <property type="evidence" value="ECO:0007669"/>
    <property type="project" value="InterPro"/>
</dbReference>
<evidence type="ECO:0000313" key="9">
    <source>
        <dbReference type="EMBL" id="QEG23533.1"/>
    </source>
</evidence>
<gene>
    <name evidence="9" type="ORF">MFFC18_34340</name>
</gene>
<keyword evidence="4 7" id="KW-0812">Transmembrane</keyword>
<feature type="transmembrane region" description="Helical" evidence="7">
    <location>
        <begin position="144"/>
        <end position="162"/>
    </location>
</feature>
<dbReference type="Proteomes" id="UP000322214">
    <property type="component" value="Chromosome"/>
</dbReference>
<evidence type="ECO:0000313" key="10">
    <source>
        <dbReference type="Proteomes" id="UP000322214"/>
    </source>
</evidence>
<keyword evidence="6 7" id="KW-0472">Membrane</keyword>
<evidence type="ECO:0000256" key="1">
    <source>
        <dbReference type="ARBA" id="ARBA00004141"/>
    </source>
</evidence>
<feature type="transmembrane region" description="Helical" evidence="7">
    <location>
        <begin position="72"/>
        <end position="92"/>
    </location>
</feature>
<evidence type="ECO:0000256" key="7">
    <source>
        <dbReference type="SAM" id="Phobius"/>
    </source>
</evidence>
<dbReference type="STRING" id="980251.GCA_001642875_04518"/>
<dbReference type="EMBL" id="CP042912">
    <property type="protein sequence ID" value="QEG23533.1"/>
    <property type="molecule type" value="Genomic_DNA"/>
</dbReference>
<organism evidence="9 10">
    <name type="scientific">Mariniblastus fucicola</name>
    <dbReference type="NCBI Taxonomy" id="980251"/>
    <lineage>
        <taxon>Bacteria</taxon>
        <taxon>Pseudomonadati</taxon>
        <taxon>Planctomycetota</taxon>
        <taxon>Planctomycetia</taxon>
        <taxon>Pirellulales</taxon>
        <taxon>Pirellulaceae</taxon>
        <taxon>Mariniblastus</taxon>
    </lineage>
</organism>
<evidence type="ECO:0000256" key="6">
    <source>
        <dbReference type="ARBA" id="ARBA00023136"/>
    </source>
</evidence>
<dbReference type="PANTHER" id="PTHR31595">
    <property type="entry name" value="LONG-CHAIN-ALCOHOL O-FATTY-ACYLTRANSFERASE 3-RELATED"/>
    <property type="match status" value="1"/>
</dbReference>
<feature type="transmembrane region" description="Helical" evidence="7">
    <location>
        <begin position="254"/>
        <end position="277"/>
    </location>
</feature>
<dbReference type="RefSeq" id="WP_084417416.1">
    <property type="nucleotide sequence ID" value="NZ_CP042912.1"/>
</dbReference>
<feature type="transmembrane region" description="Helical" evidence="7">
    <location>
        <begin position="23"/>
        <end position="42"/>
    </location>
</feature>